<reference evidence="8" key="1">
    <citation type="submission" date="2025-08" db="UniProtKB">
        <authorList>
            <consortium name="RefSeq"/>
        </authorList>
    </citation>
    <scope>IDENTIFICATION</scope>
    <source>
        <tissue evidence="8">Whole body</tissue>
    </source>
</reference>
<keyword evidence="4 6" id="KW-0472">Membrane</keyword>
<dbReference type="Proteomes" id="UP000694925">
    <property type="component" value="Unplaced"/>
</dbReference>
<organism evidence="7 8">
    <name type="scientific">Ceratina calcarata</name>
    <dbReference type="NCBI Taxonomy" id="156304"/>
    <lineage>
        <taxon>Eukaryota</taxon>
        <taxon>Metazoa</taxon>
        <taxon>Ecdysozoa</taxon>
        <taxon>Arthropoda</taxon>
        <taxon>Hexapoda</taxon>
        <taxon>Insecta</taxon>
        <taxon>Pterygota</taxon>
        <taxon>Neoptera</taxon>
        <taxon>Endopterygota</taxon>
        <taxon>Hymenoptera</taxon>
        <taxon>Apocrita</taxon>
        <taxon>Aculeata</taxon>
        <taxon>Apoidea</taxon>
        <taxon>Anthophila</taxon>
        <taxon>Apidae</taxon>
        <taxon>Ceratina</taxon>
        <taxon>Zadontomerus</taxon>
    </lineage>
</organism>
<feature type="compositionally biased region" description="Pro residues" evidence="5">
    <location>
        <begin position="641"/>
        <end position="653"/>
    </location>
</feature>
<gene>
    <name evidence="8" type="primary">LOC113465078</name>
</gene>
<feature type="region of interest" description="Disordered" evidence="5">
    <location>
        <begin position="472"/>
        <end position="491"/>
    </location>
</feature>
<protein>
    <submittedName>
        <fullName evidence="8">Uncharacterized protein LOC113465078</fullName>
    </submittedName>
</protein>
<feature type="compositionally biased region" description="Basic and acidic residues" evidence="5">
    <location>
        <begin position="400"/>
        <end position="412"/>
    </location>
</feature>
<dbReference type="InterPro" id="IPR008952">
    <property type="entry name" value="Tetraspanin_EC2_sf"/>
</dbReference>
<dbReference type="KEGG" id="ccal:113465078"/>
<proteinExistence type="predicted"/>
<dbReference type="GeneID" id="113465078"/>
<name>A0AAJ7SBG1_9HYME</name>
<dbReference type="InterPro" id="IPR018499">
    <property type="entry name" value="Tetraspanin/Peripherin"/>
</dbReference>
<dbReference type="SUPFAM" id="SSF48652">
    <property type="entry name" value="Tetraspanin"/>
    <property type="match status" value="1"/>
</dbReference>
<dbReference type="RefSeq" id="XP_026674372.1">
    <property type="nucleotide sequence ID" value="XM_026818571.1"/>
</dbReference>
<feature type="region of interest" description="Disordered" evidence="5">
    <location>
        <begin position="395"/>
        <end position="417"/>
    </location>
</feature>
<feature type="compositionally biased region" description="Acidic residues" evidence="5">
    <location>
        <begin position="211"/>
        <end position="220"/>
    </location>
</feature>
<feature type="transmembrane region" description="Helical" evidence="6">
    <location>
        <begin position="114"/>
        <end position="138"/>
    </location>
</feature>
<comment type="subcellular location">
    <subcellularLocation>
        <location evidence="1">Membrane</location>
        <topology evidence="1">Multi-pass membrane protein</topology>
    </subcellularLocation>
</comment>
<evidence type="ECO:0000256" key="3">
    <source>
        <dbReference type="ARBA" id="ARBA00022989"/>
    </source>
</evidence>
<feature type="transmembrane region" description="Helical" evidence="6">
    <location>
        <begin position="60"/>
        <end position="85"/>
    </location>
</feature>
<dbReference type="GO" id="GO:0016020">
    <property type="term" value="C:membrane"/>
    <property type="evidence" value="ECO:0007669"/>
    <property type="project" value="UniProtKB-SubCell"/>
</dbReference>
<evidence type="ECO:0000256" key="5">
    <source>
        <dbReference type="SAM" id="MobiDB-lite"/>
    </source>
</evidence>
<feature type="compositionally biased region" description="Basic and acidic residues" evidence="5">
    <location>
        <begin position="690"/>
        <end position="700"/>
    </location>
</feature>
<evidence type="ECO:0000256" key="1">
    <source>
        <dbReference type="ARBA" id="ARBA00004141"/>
    </source>
</evidence>
<evidence type="ECO:0000256" key="4">
    <source>
        <dbReference type="ARBA" id="ARBA00023136"/>
    </source>
</evidence>
<dbReference type="AlphaFoldDB" id="A0AAJ7SBG1"/>
<accession>A0AAJ7SBG1</accession>
<evidence type="ECO:0000256" key="6">
    <source>
        <dbReference type="SAM" id="Phobius"/>
    </source>
</evidence>
<feature type="region of interest" description="Disordered" evidence="5">
    <location>
        <begin position="334"/>
        <end position="375"/>
    </location>
</feature>
<dbReference type="Gene3D" id="1.10.1450.10">
    <property type="entry name" value="Tetraspanin"/>
    <property type="match status" value="1"/>
</dbReference>
<feature type="region of interest" description="Disordered" evidence="5">
    <location>
        <begin position="633"/>
        <end position="700"/>
    </location>
</feature>
<feature type="transmembrane region" description="Helical" evidence="6">
    <location>
        <begin position="278"/>
        <end position="301"/>
    </location>
</feature>
<dbReference type="Pfam" id="PF00335">
    <property type="entry name" value="Tetraspanin"/>
    <property type="match status" value="1"/>
</dbReference>
<evidence type="ECO:0000313" key="7">
    <source>
        <dbReference type="Proteomes" id="UP000694925"/>
    </source>
</evidence>
<keyword evidence="3 6" id="KW-1133">Transmembrane helix</keyword>
<feature type="region of interest" description="Disordered" evidence="5">
    <location>
        <begin position="197"/>
        <end position="224"/>
    </location>
</feature>
<keyword evidence="7" id="KW-1185">Reference proteome</keyword>
<feature type="region of interest" description="Disordered" evidence="5">
    <location>
        <begin position="528"/>
        <end position="561"/>
    </location>
</feature>
<evidence type="ECO:0000256" key="2">
    <source>
        <dbReference type="ARBA" id="ARBA00022692"/>
    </source>
</evidence>
<keyword evidence="2 6" id="KW-0812">Transmembrane</keyword>
<feature type="transmembrane region" description="Helical" evidence="6">
    <location>
        <begin position="15"/>
        <end position="39"/>
    </location>
</feature>
<evidence type="ECO:0000313" key="8">
    <source>
        <dbReference type="RefSeq" id="XP_026674372.1"/>
    </source>
</evidence>
<sequence length="741" mass="83820">MGLVNAVYSWPSVKALYFTVFSMNLAGMLALVLAILWAVRFERGFGDHLNLIAPGDGHAWTAVIILAALSCSPAYFLGIKCWLLLRLEPARDDLEQDQQRVDGAVDPHEVNRLLFLHVVACLVSGFLIAILNATYLVLSSGFQQKCRDGLAGAIERYSSDIAVKMRVDAVQTELECCGDNSYEDWFRVPWLRVSADGSEDAETGPRLEEPSAVEEREEESTTPVDVPFSCCSNDIPRPCVHHDVMSPSAVYNYDPKHLTIATEGCRSKIIHRAEVIRIYLAGYLALSSLYQMVLSVMARFLQTAHSNELYLGPQKTRYHAWIFFKPDDLSGHTRTVYPRRRRSRRMLPVSSRKGSDQENASTRRCKNRRSDTKVTTKIRSKISNVKSKSLPAVKSVFSSKDSRGKRVARRSEEEIDAEEEEKLLPNRVAKSEVVVTRDHRSVFSLTSNDASIGLPPPPPPPPFSIVLDVEDERDEDQTPVEKTALSRSSRTETIVDRAFNRNILANLNSGRRIKVLERFGAIWERSDRNPRHRESGGADNSDGSRCGSRSVVTKRSRTKASSTDIYDRFRGTLQHTLARREAVRVRREFKNIHGPAVERNSNVRRSNVVARLKCNDVPPSYRLLANIDRVRKRNSQVPQRVPLPPPPLPPVPNPWTRETKVSPRERRRCSVCNRPVQPSPSSSGGSLVEPPRDVRWFRDPPMRTAREDYAARDGSAFVSEAFQHRWPPVKHSYRHRSMNES</sequence>